<evidence type="ECO:0000313" key="2">
    <source>
        <dbReference type="EMBL" id="ALR76696.1"/>
    </source>
</evidence>
<evidence type="ECO:0000256" key="1">
    <source>
        <dbReference type="SAM" id="SignalP"/>
    </source>
</evidence>
<dbReference type="AlphaFoldDB" id="A0A806X4M3"/>
<dbReference type="OMA" id="ATVRYMS"/>
<feature type="chain" id="PRO_5032351087" description="Serine aminopeptidase S33 domain-containing protein" evidence="1">
    <location>
        <begin position="23"/>
        <end position="379"/>
    </location>
</feature>
<dbReference type="Gene3D" id="3.40.50.1820">
    <property type="entry name" value="alpha/beta hydrolase"/>
    <property type="match status" value="1"/>
</dbReference>
<feature type="signal peptide" evidence="1">
    <location>
        <begin position="1"/>
        <end position="22"/>
    </location>
</feature>
<sequence>MRPLFSLCLALLAVAFAARVQAAGGVFEESLALPVVIHGHRYTLDTLVVHPDAPGRYPLALIAQGSSSSEFSPQDIRPDSFRSIAHDFAHRGWTAAVVMWRGYGASSGSVVDDAGTCKAPEAGRFLSDHADDLQAAMISLAHRSDVDSTKKALVMGLSIGGVSALTVAGRVTMPPVGAVINVSGGVYMDAQPFKPNPACHLFYDDLVIEMGRNAHNVATTHTAIPTLWLYAANDPWFSPQLVWRMISAWRTAGGLAELKTFPPFQNDGHKMMLSEAGRRLLLPEIDRFLRAHGFPSWDERPWEGFLGQLSYEDREQVYDYLRSGSTEKALARGQGGQGFYWYSGAATPADARDAALKLCHRRTGDACNIIAENFQLLTR</sequence>
<accession>A0A806X4M3</accession>
<evidence type="ECO:0000313" key="3">
    <source>
        <dbReference type="Proteomes" id="UP000069162"/>
    </source>
</evidence>
<evidence type="ECO:0008006" key="4">
    <source>
        <dbReference type="Google" id="ProtNLM"/>
    </source>
</evidence>
<gene>
    <name evidence="2" type="ORF">AO703_10415</name>
</gene>
<dbReference type="KEGG" id="kle:AO703_10415"/>
<organism evidence="2 3">
    <name type="scientific">[Enterobacter] lignolyticus</name>
    <dbReference type="NCBI Taxonomy" id="1334193"/>
    <lineage>
        <taxon>Bacteria</taxon>
        <taxon>Pseudomonadati</taxon>
        <taxon>Pseudomonadota</taxon>
        <taxon>Gammaproteobacteria</taxon>
        <taxon>Enterobacterales</taxon>
        <taxon>Enterobacteriaceae</taxon>
        <taxon>Pluralibacter</taxon>
    </lineage>
</organism>
<proteinExistence type="predicted"/>
<dbReference type="EMBL" id="CP012871">
    <property type="protein sequence ID" value="ALR76696.1"/>
    <property type="molecule type" value="Genomic_DNA"/>
</dbReference>
<dbReference type="SUPFAM" id="SSF53474">
    <property type="entry name" value="alpha/beta-Hydrolases"/>
    <property type="match status" value="1"/>
</dbReference>
<dbReference type="InterPro" id="IPR029058">
    <property type="entry name" value="AB_hydrolase_fold"/>
</dbReference>
<reference evidence="3" key="1">
    <citation type="submission" date="2015-10" db="EMBL/GenBank/DDBJ databases">
        <title>Complete Genome Sequencing of Klebsiella sp. strain G5.</title>
        <authorList>
            <person name="Chan K.-G."/>
            <person name="Chen J.-W."/>
        </authorList>
    </citation>
    <scope>NUCLEOTIDE SEQUENCE [LARGE SCALE GENOMIC DNA]</scope>
    <source>
        <strain evidence="3">G5</strain>
    </source>
</reference>
<dbReference type="Proteomes" id="UP000069162">
    <property type="component" value="Chromosome"/>
</dbReference>
<protein>
    <recommendedName>
        <fullName evidence="4">Serine aminopeptidase S33 domain-containing protein</fullName>
    </recommendedName>
</protein>
<keyword evidence="1" id="KW-0732">Signal</keyword>
<dbReference type="RefSeq" id="WP_013366350.1">
    <property type="nucleotide sequence ID" value="NZ_CP012871.1"/>
</dbReference>
<name>A0A806X4M3_9ENTR</name>